<name>A0A0E9UIV5_ANGAN</name>
<dbReference type="EMBL" id="GBXM01043674">
    <property type="protein sequence ID" value="JAH64903.1"/>
    <property type="molecule type" value="Transcribed_RNA"/>
</dbReference>
<protein>
    <submittedName>
        <fullName evidence="1">Uncharacterized protein</fullName>
    </submittedName>
</protein>
<sequence>MVLPRAFRLRSVYYHKKCLSS</sequence>
<dbReference type="AlphaFoldDB" id="A0A0E9UIV5"/>
<evidence type="ECO:0000313" key="1">
    <source>
        <dbReference type="EMBL" id="JAH64903.1"/>
    </source>
</evidence>
<proteinExistence type="predicted"/>
<reference evidence="1" key="2">
    <citation type="journal article" date="2015" name="Fish Shellfish Immunol.">
        <title>Early steps in the European eel (Anguilla anguilla)-Vibrio vulnificus interaction in the gills: Role of the RtxA13 toxin.</title>
        <authorList>
            <person name="Callol A."/>
            <person name="Pajuelo D."/>
            <person name="Ebbesson L."/>
            <person name="Teles M."/>
            <person name="MacKenzie S."/>
            <person name="Amaro C."/>
        </authorList>
    </citation>
    <scope>NUCLEOTIDE SEQUENCE</scope>
</reference>
<organism evidence="1">
    <name type="scientific">Anguilla anguilla</name>
    <name type="common">European freshwater eel</name>
    <name type="synonym">Muraena anguilla</name>
    <dbReference type="NCBI Taxonomy" id="7936"/>
    <lineage>
        <taxon>Eukaryota</taxon>
        <taxon>Metazoa</taxon>
        <taxon>Chordata</taxon>
        <taxon>Craniata</taxon>
        <taxon>Vertebrata</taxon>
        <taxon>Euteleostomi</taxon>
        <taxon>Actinopterygii</taxon>
        <taxon>Neopterygii</taxon>
        <taxon>Teleostei</taxon>
        <taxon>Anguilliformes</taxon>
        <taxon>Anguillidae</taxon>
        <taxon>Anguilla</taxon>
    </lineage>
</organism>
<accession>A0A0E9UIV5</accession>
<reference evidence="1" key="1">
    <citation type="submission" date="2014-11" db="EMBL/GenBank/DDBJ databases">
        <authorList>
            <person name="Amaro Gonzalez C."/>
        </authorList>
    </citation>
    <scope>NUCLEOTIDE SEQUENCE</scope>
</reference>